<evidence type="ECO:0000313" key="2">
    <source>
        <dbReference type="EMBL" id="OJF15065.1"/>
    </source>
</evidence>
<organism evidence="2 3">
    <name type="scientific">Couchioplanes caeruleus subsp. caeruleus</name>
    <dbReference type="NCBI Taxonomy" id="56427"/>
    <lineage>
        <taxon>Bacteria</taxon>
        <taxon>Bacillati</taxon>
        <taxon>Actinomycetota</taxon>
        <taxon>Actinomycetes</taxon>
        <taxon>Micromonosporales</taxon>
        <taxon>Micromonosporaceae</taxon>
        <taxon>Couchioplanes</taxon>
    </lineage>
</organism>
<reference evidence="2 3" key="1">
    <citation type="submission" date="2016-09" db="EMBL/GenBank/DDBJ databases">
        <title>Couchioplanes caeruleus draft genome sequence.</title>
        <authorList>
            <person name="Sheehan J."/>
            <person name="Caffrey P."/>
        </authorList>
    </citation>
    <scope>NUCLEOTIDE SEQUENCE [LARGE SCALE GENOMIC DNA]</scope>
    <source>
        <strain evidence="2 3">DSM 43634</strain>
    </source>
</reference>
<protein>
    <recommendedName>
        <fullName evidence="4">Secreted protein</fullName>
    </recommendedName>
</protein>
<dbReference type="Proteomes" id="UP000182486">
    <property type="component" value="Unassembled WGS sequence"/>
</dbReference>
<keyword evidence="3" id="KW-1185">Reference proteome</keyword>
<dbReference type="AlphaFoldDB" id="A0A1K0FQK3"/>
<comment type="caution">
    <text evidence="2">The sequence shown here is derived from an EMBL/GenBank/DDBJ whole genome shotgun (WGS) entry which is preliminary data.</text>
</comment>
<proteinExistence type="predicted"/>
<evidence type="ECO:0008006" key="4">
    <source>
        <dbReference type="Google" id="ProtNLM"/>
    </source>
</evidence>
<feature type="signal peptide" evidence="1">
    <location>
        <begin position="1"/>
        <end position="30"/>
    </location>
</feature>
<evidence type="ECO:0000256" key="1">
    <source>
        <dbReference type="SAM" id="SignalP"/>
    </source>
</evidence>
<evidence type="ECO:0000313" key="3">
    <source>
        <dbReference type="Proteomes" id="UP000182486"/>
    </source>
</evidence>
<dbReference type="RefSeq" id="WP_071803793.1">
    <property type="nucleotide sequence ID" value="NZ_MEIA01000069.1"/>
</dbReference>
<accession>A0A1K0FQK3</accession>
<feature type="chain" id="PRO_5009663854" description="Secreted protein" evidence="1">
    <location>
        <begin position="31"/>
        <end position="130"/>
    </location>
</feature>
<dbReference type="EMBL" id="MEIA01000069">
    <property type="protein sequence ID" value="OJF15065.1"/>
    <property type="molecule type" value="Genomic_DNA"/>
</dbReference>
<gene>
    <name evidence="2" type="ORF">BG844_06315</name>
</gene>
<keyword evidence="1" id="KW-0732">Signal</keyword>
<sequence>MTGRKKAAALATLGLSSLAVALAPAAPAAAATCYGGQTSVTYTAGTAKQSFGPFTASNRCNDVNVRVPSDNVVFACVVFVDHTEKCNRNDTFQGVGKDWVAVATDVRNGTRFKVRLVDATASPLKVSIAY</sequence>
<name>A0A1K0FQK3_9ACTN</name>